<dbReference type="OrthoDB" id="1295485at2759"/>
<evidence type="ECO:0000313" key="3">
    <source>
        <dbReference type="Proteomes" id="UP000008311"/>
    </source>
</evidence>
<dbReference type="AlphaFoldDB" id="B9SVF7"/>
<gene>
    <name evidence="2" type="ORF">RCOM_0131360</name>
</gene>
<feature type="region of interest" description="Disordered" evidence="1">
    <location>
        <begin position="83"/>
        <end position="120"/>
    </location>
</feature>
<feature type="compositionally biased region" description="Polar residues" evidence="1">
    <location>
        <begin position="32"/>
        <end position="46"/>
    </location>
</feature>
<keyword evidence="3" id="KW-1185">Reference proteome</keyword>
<protein>
    <submittedName>
        <fullName evidence="2">Uncharacterized protein</fullName>
    </submittedName>
</protein>
<feature type="compositionally biased region" description="Basic and acidic residues" evidence="1">
    <location>
        <begin position="54"/>
        <end position="65"/>
    </location>
</feature>
<accession>B9SVF7</accession>
<proteinExistence type="predicted"/>
<evidence type="ECO:0000256" key="1">
    <source>
        <dbReference type="SAM" id="MobiDB-lite"/>
    </source>
</evidence>
<dbReference type="Proteomes" id="UP000008311">
    <property type="component" value="Unassembled WGS sequence"/>
</dbReference>
<dbReference type="InParanoid" id="B9SVF7"/>
<feature type="region of interest" description="Disordered" evidence="1">
    <location>
        <begin position="32"/>
        <end position="68"/>
    </location>
</feature>
<reference evidence="3" key="1">
    <citation type="journal article" date="2010" name="Nat. Biotechnol.">
        <title>Draft genome sequence of the oilseed species Ricinus communis.</title>
        <authorList>
            <person name="Chan A.P."/>
            <person name="Crabtree J."/>
            <person name="Zhao Q."/>
            <person name="Lorenzi H."/>
            <person name="Orvis J."/>
            <person name="Puiu D."/>
            <person name="Melake-Berhan A."/>
            <person name="Jones K.M."/>
            <person name="Redman J."/>
            <person name="Chen G."/>
            <person name="Cahoon E.B."/>
            <person name="Gedil M."/>
            <person name="Stanke M."/>
            <person name="Haas B.J."/>
            <person name="Wortman J.R."/>
            <person name="Fraser-Liggett C.M."/>
            <person name="Ravel J."/>
            <person name="Rabinowicz P.D."/>
        </authorList>
    </citation>
    <scope>NUCLEOTIDE SEQUENCE [LARGE SCALE GENOMIC DNA]</scope>
    <source>
        <strain evidence="3">cv. Hale</strain>
    </source>
</reference>
<evidence type="ECO:0000313" key="2">
    <source>
        <dbReference type="EMBL" id="EEF32419.1"/>
    </source>
</evidence>
<organism evidence="2 3">
    <name type="scientific">Ricinus communis</name>
    <name type="common">Castor bean</name>
    <dbReference type="NCBI Taxonomy" id="3988"/>
    <lineage>
        <taxon>Eukaryota</taxon>
        <taxon>Viridiplantae</taxon>
        <taxon>Streptophyta</taxon>
        <taxon>Embryophyta</taxon>
        <taxon>Tracheophyta</taxon>
        <taxon>Spermatophyta</taxon>
        <taxon>Magnoliopsida</taxon>
        <taxon>eudicotyledons</taxon>
        <taxon>Gunneridae</taxon>
        <taxon>Pentapetalae</taxon>
        <taxon>rosids</taxon>
        <taxon>fabids</taxon>
        <taxon>Malpighiales</taxon>
        <taxon>Euphorbiaceae</taxon>
        <taxon>Acalyphoideae</taxon>
        <taxon>Acalypheae</taxon>
        <taxon>Ricinus</taxon>
    </lineage>
</organism>
<dbReference type="FunCoup" id="B9SVF7">
    <property type="interactions" value="23"/>
</dbReference>
<dbReference type="OMA" id="VLWAMQR"/>
<sequence length="150" mass="17143">MLGKKMWAVIPLPHRLQCSFIQKQPPVFLGISANSQPSSHRYTSTNKKQRQKLQKQDEEKQKERGAVTNQLSGIDVLWAMQKAAAEKNRTSNSKRNRKRDGLISASGQKEKEKEKDAVDYSNVRPLCIKSDWGPRLDRLEKRLNELSGAK</sequence>
<dbReference type="PANTHER" id="PTHR37728">
    <property type="entry name" value="BNAA04G26730D PROTEIN"/>
    <property type="match status" value="1"/>
</dbReference>
<name>B9SVF7_RICCO</name>
<dbReference type="PANTHER" id="PTHR37728:SF1">
    <property type="entry name" value="OS06G0132300 PROTEIN"/>
    <property type="match status" value="1"/>
</dbReference>
<feature type="compositionally biased region" description="Basic and acidic residues" evidence="1">
    <location>
        <begin position="108"/>
        <end position="118"/>
    </location>
</feature>
<dbReference type="EMBL" id="EQ974167">
    <property type="protein sequence ID" value="EEF32419.1"/>
    <property type="molecule type" value="Genomic_DNA"/>
</dbReference>
<dbReference type="eggNOG" id="ENOG502SDH9">
    <property type="taxonomic scope" value="Eukaryota"/>
</dbReference>